<dbReference type="InterPro" id="IPR028082">
    <property type="entry name" value="Peripla_BP_I"/>
</dbReference>
<protein>
    <submittedName>
        <fullName evidence="12">Gamma-aminobutyric acid type B receptor subunit 2</fullName>
    </submittedName>
</protein>
<dbReference type="InterPro" id="IPR001828">
    <property type="entry name" value="ANF_lig-bd_rcpt"/>
</dbReference>
<evidence type="ECO:0000256" key="10">
    <source>
        <dbReference type="SAM" id="SignalP"/>
    </source>
</evidence>
<dbReference type="InterPro" id="IPR017978">
    <property type="entry name" value="GPCR_3_C"/>
</dbReference>
<evidence type="ECO:0000256" key="5">
    <source>
        <dbReference type="ARBA" id="ARBA00023136"/>
    </source>
</evidence>
<feature type="signal peptide" evidence="10">
    <location>
        <begin position="1"/>
        <end position="24"/>
    </location>
</feature>
<keyword evidence="7" id="KW-0325">Glycoprotein</keyword>
<dbReference type="Pfam" id="PF01094">
    <property type="entry name" value="ANF_receptor"/>
    <property type="match status" value="1"/>
</dbReference>
<comment type="subcellular location">
    <subcellularLocation>
        <location evidence="1">Membrane</location>
        <topology evidence="1">Multi-pass membrane protein</topology>
    </subcellularLocation>
</comment>
<keyword evidence="10" id="KW-0732">Signal</keyword>
<evidence type="ECO:0000256" key="8">
    <source>
        <dbReference type="ARBA" id="ARBA00023224"/>
    </source>
</evidence>
<feature type="domain" description="G-protein coupled receptors family 3 profile" evidence="11">
    <location>
        <begin position="561"/>
        <end position="705"/>
    </location>
</feature>
<evidence type="ECO:0000256" key="7">
    <source>
        <dbReference type="ARBA" id="ARBA00023180"/>
    </source>
</evidence>
<feature type="transmembrane region" description="Helical" evidence="9">
    <location>
        <begin position="490"/>
        <end position="509"/>
    </location>
</feature>
<dbReference type="PRINTS" id="PR00248">
    <property type="entry name" value="GPCRMGR"/>
</dbReference>
<evidence type="ECO:0000256" key="4">
    <source>
        <dbReference type="ARBA" id="ARBA00023040"/>
    </source>
</evidence>
<keyword evidence="13" id="KW-1185">Reference proteome</keyword>
<keyword evidence="5 9" id="KW-0472">Membrane</keyword>
<dbReference type="Gene3D" id="3.40.50.2300">
    <property type="match status" value="2"/>
</dbReference>
<reference evidence="12" key="1">
    <citation type="submission" date="2023-03" db="EMBL/GenBank/DDBJ databases">
        <authorList>
            <person name="Steffen K."/>
            <person name="Cardenas P."/>
        </authorList>
    </citation>
    <scope>NUCLEOTIDE SEQUENCE</scope>
</reference>
<dbReference type="GO" id="GO:0038039">
    <property type="term" value="C:G protein-coupled receptor heterodimeric complex"/>
    <property type="evidence" value="ECO:0007669"/>
    <property type="project" value="TreeGrafter"/>
</dbReference>
<dbReference type="SUPFAM" id="SSF53822">
    <property type="entry name" value="Periplasmic binding protein-like I"/>
    <property type="match status" value="1"/>
</dbReference>
<dbReference type="Proteomes" id="UP001174909">
    <property type="component" value="Unassembled WGS sequence"/>
</dbReference>
<dbReference type="AlphaFoldDB" id="A0AA35R864"/>
<keyword evidence="2 9" id="KW-0812">Transmembrane</keyword>
<keyword evidence="4" id="KW-0297">G-protein coupled receptor</keyword>
<feature type="chain" id="PRO_5041249090" evidence="10">
    <location>
        <begin position="25"/>
        <end position="742"/>
    </location>
</feature>
<dbReference type="PANTHER" id="PTHR10519:SF20">
    <property type="entry name" value="G-PROTEIN COUPLED RECEPTOR 156-RELATED"/>
    <property type="match status" value="1"/>
</dbReference>
<dbReference type="PROSITE" id="PS50259">
    <property type="entry name" value="G_PROTEIN_RECEP_F3_4"/>
    <property type="match status" value="1"/>
</dbReference>
<evidence type="ECO:0000313" key="12">
    <source>
        <dbReference type="EMBL" id="CAI8006172.1"/>
    </source>
</evidence>
<dbReference type="Pfam" id="PF00003">
    <property type="entry name" value="7tm_3"/>
    <property type="match status" value="1"/>
</dbReference>
<feature type="transmembrane region" description="Helical" evidence="9">
    <location>
        <begin position="566"/>
        <end position="584"/>
    </location>
</feature>
<evidence type="ECO:0000256" key="6">
    <source>
        <dbReference type="ARBA" id="ARBA00023170"/>
    </source>
</evidence>
<evidence type="ECO:0000256" key="1">
    <source>
        <dbReference type="ARBA" id="ARBA00004141"/>
    </source>
</evidence>
<evidence type="ECO:0000313" key="13">
    <source>
        <dbReference type="Proteomes" id="UP001174909"/>
    </source>
</evidence>
<dbReference type="PRINTS" id="PR01176">
    <property type="entry name" value="GABABRECEPTR"/>
</dbReference>
<evidence type="ECO:0000256" key="2">
    <source>
        <dbReference type="ARBA" id="ARBA00022692"/>
    </source>
</evidence>
<comment type="caution">
    <text evidence="12">The sequence shown here is derived from an EMBL/GenBank/DDBJ whole genome shotgun (WGS) entry which is preliminary data.</text>
</comment>
<dbReference type="GO" id="GO:0007214">
    <property type="term" value="P:gamma-aminobutyric acid signaling pathway"/>
    <property type="evidence" value="ECO:0007669"/>
    <property type="project" value="TreeGrafter"/>
</dbReference>
<keyword evidence="6 12" id="KW-0675">Receptor</keyword>
<evidence type="ECO:0000256" key="3">
    <source>
        <dbReference type="ARBA" id="ARBA00022989"/>
    </source>
</evidence>
<gene>
    <name evidence="12" type="ORF">GBAR_LOCUS4586</name>
</gene>
<dbReference type="PANTHER" id="PTHR10519">
    <property type="entry name" value="GABA-B RECEPTOR"/>
    <property type="match status" value="1"/>
</dbReference>
<proteinExistence type="predicted"/>
<organism evidence="12 13">
    <name type="scientific">Geodia barretti</name>
    <name type="common">Barrett's horny sponge</name>
    <dbReference type="NCBI Taxonomy" id="519541"/>
    <lineage>
        <taxon>Eukaryota</taxon>
        <taxon>Metazoa</taxon>
        <taxon>Porifera</taxon>
        <taxon>Demospongiae</taxon>
        <taxon>Heteroscleromorpha</taxon>
        <taxon>Tetractinellida</taxon>
        <taxon>Astrophorina</taxon>
        <taxon>Geodiidae</taxon>
        <taxon>Geodia</taxon>
    </lineage>
</organism>
<keyword evidence="8" id="KW-0807">Transducer</keyword>
<evidence type="ECO:0000256" key="9">
    <source>
        <dbReference type="SAM" id="Phobius"/>
    </source>
</evidence>
<dbReference type="EMBL" id="CASHTH010000666">
    <property type="protein sequence ID" value="CAI8006172.1"/>
    <property type="molecule type" value="Genomic_DNA"/>
</dbReference>
<dbReference type="GO" id="GO:0004965">
    <property type="term" value="F:G protein-coupled GABA receptor activity"/>
    <property type="evidence" value="ECO:0007669"/>
    <property type="project" value="InterPro"/>
</dbReference>
<sequence>MCWGQHRLWTVLLALLTWTTALTADANPDPITTLRILLIAPFPDPVLQPGYDAGHTIIPSGLLAVEEINNDSSLLPGYRLEAVVGDGGCNTDEKAVSHILENVIHRRPGDRVIGVVGPICSEAAQTLSEIINRQKIQLPLVTIANSPVLTVPDRYPFTYGVVSTSHEYANLIVRLYQEMNGRWKRVSLFYDANRLYHVEIYRSILTELESEGVDLDQIYTSPISPTYLPLEDVIQGGTRVVFVFSSRVPACMLMCRAIHLSMSYPRYQFIFTDRTVQNFEQCANNSDLVFTYNQQRYSCSSDQLRASLHNYVFIDFDLEALSLELENVTAVSGNTYQEYRTKYEDMLKDYGNRTGEGELPANQWAAPFYDAVWALALATNSTLETLDFDSQLGIWDASTLTSTFNNLSFHGVSSVVNFDEETGYSNSTISISRLEYNETSGKFVPVLKGYYNSGVLFDANDSNSKEVVLSLYINSAFDTSTELLPRTVAIPGYILTILVFVTTVVYHILHYHYRFRPSVKAASQTLNHFIFLGCYIMLASIILATTDLTLSLHDLLHLSFCYTVVWLQNIGTVLVFSTLFVKYYRLYLVFLRTYDHRQNLSNATLSVIVLVLVGIDLLILTIWTIFQPLQIDTSVEFDLTSTMPTNREKRICREVVPGQWFTISLSLYLGLLILAVVTLSILNRRIKQRDFNTTATTNVLIFCYVLLLPSSYRQCTFRATTATSTSSTSSSTPYIWRLPYSV</sequence>
<accession>A0AA35R864</accession>
<evidence type="ECO:0000259" key="11">
    <source>
        <dbReference type="PROSITE" id="PS50259"/>
    </source>
</evidence>
<name>A0AA35R864_GEOBA</name>
<feature type="transmembrane region" description="Helical" evidence="9">
    <location>
        <begin position="660"/>
        <end position="682"/>
    </location>
</feature>
<feature type="transmembrane region" description="Helical" evidence="9">
    <location>
        <begin position="529"/>
        <end position="546"/>
    </location>
</feature>
<dbReference type="InterPro" id="IPR002455">
    <property type="entry name" value="GPCR3_GABA-B"/>
</dbReference>
<keyword evidence="3 9" id="KW-1133">Transmembrane helix</keyword>
<feature type="transmembrane region" description="Helical" evidence="9">
    <location>
        <begin position="605"/>
        <end position="626"/>
    </location>
</feature>
<dbReference type="InterPro" id="IPR000337">
    <property type="entry name" value="GPCR_3"/>
</dbReference>